<accession>A0A7S2RR41</accession>
<proteinExistence type="predicted"/>
<evidence type="ECO:0000313" key="1">
    <source>
        <dbReference type="EMBL" id="CAD9677316.1"/>
    </source>
</evidence>
<gene>
    <name evidence="1" type="ORF">QSP1433_LOCUS5745</name>
</gene>
<name>A0A7S2RR41_9STRA</name>
<dbReference type="AlphaFoldDB" id="A0A7S2RR41"/>
<organism evidence="1">
    <name type="scientific">Mucochytrium quahogii</name>
    <dbReference type="NCBI Taxonomy" id="96639"/>
    <lineage>
        <taxon>Eukaryota</taxon>
        <taxon>Sar</taxon>
        <taxon>Stramenopiles</taxon>
        <taxon>Bigyra</taxon>
        <taxon>Labyrinthulomycetes</taxon>
        <taxon>Thraustochytrida</taxon>
        <taxon>Thraustochytriidae</taxon>
        <taxon>Mucochytrium</taxon>
    </lineage>
</organism>
<reference evidence="1" key="1">
    <citation type="submission" date="2021-01" db="EMBL/GenBank/DDBJ databases">
        <authorList>
            <person name="Corre E."/>
            <person name="Pelletier E."/>
            <person name="Niang G."/>
            <person name="Scheremetjew M."/>
            <person name="Finn R."/>
            <person name="Kale V."/>
            <person name="Holt S."/>
            <person name="Cochrane G."/>
            <person name="Meng A."/>
            <person name="Brown T."/>
            <person name="Cohen L."/>
        </authorList>
    </citation>
    <scope>NUCLEOTIDE SEQUENCE</scope>
    <source>
        <strain evidence="1">NY070348D</strain>
    </source>
</reference>
<sequence>MCQSVIVVSTKQSARMLCGERTCAIRMNAQCGSSNFRSFQHDSTRTCEVLTNAWTIQWAWIKFRVVGNTRAEYLGNRTFQVFECKITHCRVTDSQSVDCDDV</sequence>
<dbReference type="EMBL" id="HBHK01009286">
    <property type="protein sequence ID" value="CAD9677316.1"/>
    <property type="molecule type" value="Transcribed_RNA"/>
</dbReference>
<protein>
    <submittedName>
        <fullName evidence="1">Uncharacterized protein</fullName>
    </submittedName>
</protein>